<dbReference type="SUPFAM" id="SSF81383">
    <property type="entry name" value="F-box domain"/>
    <property type="match status" value="1"/>
</dbReference>
<sequence>MHPSTLAIPDFSLVEKFISHVKPKSGDSFESERLTTLDGLDFLFVAGRQNSLTRKIDRPFLSSFLPLPNRNDASRVLNALEDLRSVEDSLTTLLHITKEGVYQLGPSRKIMSLPFEIIAIIFEIVFLAESNATARLSLVCKSFRKAVLNMPRLWTDISNKSNLNPQHYLERSKSIGIDVEIFPQEHCEAFMLQVAQHASRWKSVSFRGCLQYASLVDILRHLRRILPRMSFSALETLNIIYYGAVPKDANNRVIDDEVLRLFGAWDMPVLRRLDCTDLVPVIPSAVSLTCIRLTLYKEMGGDRVWNLQAIANCLGSSSSLKELVIRLDSLKHFSNAEGVFVDLRQLETLDVGVMYCENQCVEELMGLLSSTPNVKDLTIKSVKFDHAELEHQLGVFFPRDKIYWPHLETFDLTADCFEYNSRDDFSPLENVFSRLPKIQHLSVSAGILHFPADLFVHEHERGQSMYPPLRTMCLRGCTYLETGFILGIQHIIDALEFEKLEITRCPLIDAEAVREIIPAGKVFDWKGQ</sequence>
<gene>
    <name evidence="2" type="ORF">EW145_g7561</name>
</gene>
<evidence type="ECO:0000313" key="3">
    <source>
        <dbReference type="Proteomes" id="UP000308199"/>
    </source>
</evidence>
<dbReference type="EMBL" id="SGPK01000783">
    <property type="protein sequence ID" value="THG97703.1"/>
    <property type="molecule type" value="Genomic_DNA"/>
</dbReference>
<dbReference type="AlphaFoldDB" id="A0A4S4KHQ4"/>
<dbReference type="Proteomes" id="UP000308199">
    <property type="component" value="Unassembled WGS sequence"/>
</dbReference>
<dbReference type="InterPro" id="IPR036047">
    <property type="entry name" value="F-box-like_dom_sf"/>
</dbReference>
<protein>
    <recommendedName>
        <fullName evidence="1">F-box domain-containing protein</fullName>
    </recommendedName>
</protein>
<proteinExistence type="predicted"/>
<feature type="domain" description="F-box" evidence="1">
    <location>
        <begin position="107"/>
        <end position="157"/>
    </location>
</feature>
<dbReference type="InterPro" id="IPR001810">
    <property type="entry name" value="F-box_dom"/>
</dbReference>
<dbReference type="InterPro" id="IPR032675">
    <property type="entry name" value="LRR_dom_sf"/>
</dbReference>
<dbReference type="PROSITE" id="PS50181">
    <property type="entry name" value="FBOX"/>
    <property type="match status" value="1"/>
</dbReference>
<dbReference type="Pfam" id="PF12937">
    <property type="entry name" value="F-box-like"/>
    <property type="match status" value="1"/>
</dbReference>
<dbReference type="Gene3D" id="3.80.10.10">
    <property type="entry name" value="Ribonuclease Inhibitor"/>
    <property type="match status" value="1"/>
</dbReference>
<comment type="caution">
    <text evidence="2">The sequence shown here is derived from an EMBL/GenBank/DDBJ whole genome shotgun (WGS) entry which is preliminary data.</text>
</comment>
<evidence type="ECO:0000313" key="2">
    <source>
        <dbReference type="EMBL" id="THG97703.1"/>
    </source>
</evidence>
<dbReference type="SUPFAM" id="SSF52047">
    <property type="entry name" value="RNI-like"/>
    <property type="match status" value="1"/>
</dbReference>
<evidence type="ECO:0000259" key="1">
    <source>
        <dbReference type="PROSITE" id="PS50181"/>
    </source>
</evidence>
<accession>A0A4S4KHQ4</accession>
<dbReference type="OrthoDB" id="3047947at2759"/>
<reference evidence="2 3" key="1">
    <citation type="submission" date="2019-02" db="EMBL/GenBank/DDBJ databases">
        <title>Genome sequencing of the rare red list fungi Phellinidium pouzarii.</title>
        <authorList>
            <person name="Buettner E."/>
            <person name="Kellner H."/>
        </authorList>
    </citation>
    <scope>NUCLEOTIDE SEQUENCE [LARGE SCALE GENOMIC DNA]</scope>
    <source>
        <strain evidence="2 3">DSM 108285</strain>
    </source>
</reference>
<organism evidence="2 3">
    <name type="scientific">Phellinidium pouzarii</name>
    <dbReference type="NCBI Taxonomy" id="167371"/>
    <lineage>
        <taxon>Eukaryota</taxon>
        <taxon>Fungi</taxon>
        <taxon>Dikarya</taxon>
        <taxon>Basidiomycota</taxon>
        <taxon>Agaricomycotina</taxon>
        <taxon>Agaricomycetes</taxon>
        <taxon>Hymenochaetales</taxon>
        <taxon>Hymenochaetaceae</taxon>
        <taxon>Phellinidium</taxon>
    </lineage>
</organism>
<keyword evidence="3" id="KW-1185">Reference proteome</keyword>
<name>A0A4S4KHQ4_9AGAM</name>
<dbReference type="Gene3D" id="1.20.1280.50">
    <property type="match status" value="1"/>
</dbReference>